<dbReference type="VEuPathDB" id="FungiDB:PLEOSDRAFT_1064889"/>
<dbReference type="Proteomes" id="UP000027073">
    <property type="component" value="Unassembled WGS sequence"/>
</dbReference>
<dbReference type="OrthoDB" id="2559662at2759"/>
<proteinExistence type="predicted"/>
<dbReference type="AlphaFoldDB" id="A0A067NI83"/>
<reference evidence="3" key="1">
    <citation type="journal article" date="2014" name="Proc. Natl. Acad. Sci. U.S.A.">
        <title>Extensive sampling of basidiomycete genomes demonstrates inadequacy of the white-rot/brown-rot paradigm for wood decay fungi.</title>
        <authorList>
            <person name="Riley R."/>
            <person name="Salamov A.A."/>
            <person name="Brown D.W."/>
            <person name="Nagy L.G."/>
            <person name="Floudas D."/>
            <person name="Held B.W."/>
            <person name="Levasseur A."/>
            <person name="Lombard V."/>
            <person name="Morin E."/>
            <person name="Otillar R."/>
            <person name="Lindquist E.A."/>
            <person name="Sun H."/>
            <person name="LaButti K.M."/>
            <person name="Schmutz J."/>
            <person name="Jabbour D."/>
            <person name="Luo H."/>
            <person name="Baker S.E."/>
            <person name="Pisabarro A.G."/>
            <person name="Walton J.D."/>
            <person name="Blanchette R.A."/>
            <person name="Henrissat B."/>
            <person name="Martin F."/>
            <person name="Cullen D."/>
            <person name="Hibbett D.S."/>
            <person name="Grigoriev I.V."/>
        </authorList>
    </citation>
    <scope>NUCLEOTIDE SEQUENCE [LARGE SCALE GENOMIC DNA]</scope>
    <source>
        <strain evidence="3">PC15</strain>
    </source>
</reference>
<evidence type="ECO:0000313" key="3">
    <source>
        <dbReference type="Proteomes" id="UP000027073"/>
    </source>
</evidence>
<dbReference type="HOGENOM" id="CLU_592051_0_0_1"/>
<organism evidence="2 3">
    <name type="scientific">Pleurotus ostreatus (strain PC15)</name>
    <name type="common">Oyster mushroom</name>
    <dbReference type="NCBI Taxonomy" id="1137138"/>
    <lineage>
        <taxon>Eukaryota</taxon>
        <taxon>Fungi</taxon>
        <taxon>Dikarya</taxon>
        <taxon>Basidiomycota</taxon>
        <taxon>Agaricomycotina</taxon>
        <taxon>Agaricomycetes</taxon>
        <taxon>Agaricomycetidae</taxon>
        <taxon>Agaricales</taxon>
        <taxon>Pleurotineae</taxon>
        <taxon>Pleurotaceae</taxon>
        <taxon>Pleurotus</taxon>
    </lineage>
</organism>
<accession>A0A067NI83</accession>
<dbReference type="InParanoid" id="A0A067NI83"/>
<feature type="transmembrane region" description="Helical" evidence="1">
    <location>
        <begin position="12"/>
        <end position="31"/>
    </location>
</feature>
<name>A0A067NI83_PLEO1</name>
<dbReference type="CDD" id="cd11296">
    <property type="entry name" value="O-FucT_like"/>
    <property type="match status" value="1"/>
</dbReference>
<gene>
    <name evidence="2" type="ORF">PLEOSDRAFT_1064889</name>
</gene>
<protein>
    <submittedName>
        <fullName evidence="2">Uncharacterized protein</fullName>
    </submittedName>
</protein>
<evidence type="ECO:0000313" key="2">
    <source>
        <dbReference type="EMBL" id="KDQ27569.1"/>
    </source>
</evidence>
<keyword evidence="1" id="KW-0472">Membrane</keyword>
<dbReference type="STRING" id="1137138.A0A067NI83"/>
<evidence type="ECO:0000256" key="1">
    <source>
        <dbReference type="SAM" id="Phobius"/>
    </source>
</evidence>
<keyword evidence="1" id="KW-1133">Transmembrane helix</keyword>
<dbReference type="Gene3D" id="3.40.50.11350">
    <property type="match status" value="1"/>
</dbReference>
<dbReference type="EMBL" id="KL198008">
    <property type="protein sequence ID" value="KDQ27569.1"/>
    <property type="molecule type" value="Genomic_DNA"/>
</dbReference>
<sequence>MSRYSFHRWRSFRVLIAFLLLVSGVISYIYLSSRPPYTHYSSIDRFEFDTSERLFHEVGKPGKYVLFKQLRGAGFNNQAQEILLYHHLALLSSRIYVYQPLVWRPRGEQSYVPLSAFLRSPTEGSLTVTFFDHACRPEDVKHVTLSQGIGYNHVWDHALSVLNGPERCIVVDDWILNWNYLASSAIHAIWPSFHKYLRETFAWSDKINGIAQRASSTLNLRSGANPTGNPYIALHFRRGDFEGHCHVLAERHVGFTTWATLPLLSESIYPPQLNSMNETSTMEHCYPDLSRIIDIIDDYARSRPHLRTLHILHDGAWDHPLVYMQKYKLERTLKDAARAKVKGWAGGPITTVTDSSMVPLAWGEKDWSVAVDVELARNAEVFIGNGYSSLSSQVVALRLGADGGSPEDIRFM</sequence>
<keyword evidence="1" id="KW-0812">Transmembrane</keyword>